<keyword evidence="3" id="KW-1185">Reference proteome</keyword>
<accession>A0ABZ0KZA9</accession>
<keyword evidence="1" id="KW-0812">Transmembrane</keyword>
<evidence type="ECO:0000256" key="1">
    <source>
        <dbReference type="SAM" id="Phobius"/>
    </source>
</evidence>
<keyword evidence="1" id="KW-0472">Membrane</keyword>
<dbReference type="NCBIfam" id="NF041002">
    <property type="entry name" value="pilin_ComGF"/>
    <property type="match status" value="1"/>
</dbReference>
<keyword evidence="1" id="KW-1133">Transmembrane helix</keyword>
<organism evidence="2 3">
    <name type="scientific">Sporosarcina jeotgali</name>
    <dbReference type="NCBI Taxonomy" id="3020056"/>
    <lineage>
        <taxon>Bacteria</taxon>
        <taxon>Bacillati</taxon>
        <taxon>Bacillota</taxon>
        <taxon>Bacilli</taxon>
        <taxon>Bacillales</taxon>
        <taxon>Caryophanaceae</taxon>
        <taxon>Sporosarcina</taxon>
    </lineage>
</organism>
<dbReference type="Pfam" id="PF15980">
    <property type="entry name" value="ComGF"/>
    <property type="match status" value="1"/>
</dbReference>
<feature type="transmembrane region" description="Helical" evidence="1">
    <location>
        <begin position="16"/>
        <end position="35"/>
    </location>
</feature>
<protein>
    <submittedName>
        <fullName evidence="2">Competence type IV pilus minor pilin ComGF</fullName>
    </submittedName>
</protein>
<dbReference type="InterPro" id="IPR016977">
    <property type="entry name" value="ComGF"/>
</dbReference>
<proteinExistence type="predicted"/>
<name>A0ABZ0KZA9_9BACL</name>
<evidence type="ECO:0000313" key="2">
    <source>
        <dbReference type="EMBL" id="WOV85560.1"/>
    </source>
</evidence>
<sequence length="148" mass="16551">MKTVHDESGYTLLESLFQLVIAAAFLHLIVLFLMYKESAQHQLTDSQTTEWELFMVDLQMDLSAVQLIDVNENGTILTVYMKVAEDNKEYSSVGGVVRRRVGNQGHVPLLTQVQSLRFTDEGHLIAVSVTLQDGTERIRRVAVGLSDG</sequence>
<dbReference type="Proteomes" id="UP001303532">
    <property type="component" value="Chromosome"/>
</dbReference>
<reference evidence="2 3" key="1">
    <citation type="submission" date="2023-01" db="EMBL/GenBank/DDBJ databases">
        <title>Sporosarcina sp. nov., isolated from Korean tranditional fermented seafood 'Jeotgal'.</title>
        <authorList>
            <person name="Yang A.-I."/>
        </authorList>
    </citation>
    <scope>NUCLEOTIDE SEQUENCE [LARGE SCALE GENOMIC DNA]</scope>
    <source>
        <strain evidence="2 3">B2O-1</strain>
    </source>
</reference>
<evidence type="ECO:0000313" key="3">
    <source>
        <dbReference type="Proteomes" id="UP001303532"/>
    </source>
</evidence>
<gene>
    <name evidence="2" type="primary">comGF</name>
    <name evidence="2" type="ORF">PGH26_06395</name>
</gene>
<dbReference type="RefSeq" id="WP_323693160.1">
    <property type="nucleotide sequence ID" value="NZ_CP116341.1"/>
</dbReference>
<dbReference type="EMBL" id="CP116341">
    <property type="protein sequence ID" value="WOV85560.1"/>
    <property type="molecule type" value="Genomic_DNA"/>
</dbReference>